<dbReference type="EMBL" id="CP016768">
    <property type="protein sequence ID" value="ASY08989.1"/>
    <property type="molecule type" value="Genomic_DNA"/>
</dbReference>
<evidence type="ECO:0000256" key="2">
    <source>
        <dbReference type="RuleBase" id="RU363015"/>
    </source>
</evidence>
<keyword evidence="2" id="KW-0203">Cytokinin biosynthesis</keyword>
<dbReference type="KEGG" id="abam:B1s21122_01230"/>
<dbReference type="GO" id="GO:0102682">
    <property type="term" value="F:cytokinin riboside 5'-monophosphate phosphoribohydrolase activity"/>
    <property type="evidence" value="ECO:0007669"/>
    <property type="project" value="RHEA"/>
</dbReference>
<dbReference type="Pfam" id="PF03641">
    <property type="entry name" value="Lysine_decarbox"/>
    <property type="match status" value="1"/>
</dbReference>
<organism evidence="3 4">
    <name type="scientific">Candidatus Nanopelagicus limnae</name>
    <dbReference type="NCBI Taxonomy" id="1884634"/>
    <lineage>
        <taxon>Bacteria</taxon>
        <taxon>Bacillati</taxon>
        <taxon>Actinomycetota</taxon>
        <taxon>Actinomycetes</taxon>
        <taxon>Candidatus Nanopelagicales</taxon>
        <taxon>Candidatus Nanopelagicaceae</taxon>
        <taxon>Candidatus Nanopelagicus</taxon>
    </lineage>
</organism>
<dbReference type="GO" id="GO:0009691">
    <property type="term" value="P:cytokinin biosynthetic process"/>
    <property type="evidence" value="ECO:0007669"/>
    <property type="project" value="UniProtKB-UniRule"/>
</dbReference>
<dbReference type="OrthoDB" id="9801098at2"/>
<dbReference type="InterPro" id="IPR005269">
    <property type="entry name" value="LOG"/>
</dbReference>
<keyword evidence="2" id="KW-0378">Hydrolase</keyword>
<comment type="catalytic activity">
    <reaction evidence="2">
        <text>N(6)-(dimethylallyl)adenosine 5'-phosphate + H2O = N(6)-dimethylallyladenine + D-ribose 5-phosphate</text>
        <dbReference type="Rhea" id="RHEA:48560"/>
        <dbReference type="ChEBI" id="CHEBI:15377"/>
        <dbReference type="ChEBI" id="CHEBI:17660"/>
        <dbReference type="ChEBI" id="CHEBI:57526"/>
        <dbReference type="ChEBI" id="CHEBI:78346"/>
        <dbReference type="EC" id="3.2.2.n1"/>
    </reaction>
</comment>
<accession>A0A249JWU1</accession>
<dbReference type="SUPFAM" id="SSF102405">
    <property type="entry name" value="MCP/YpsA-like"/>
    <property type="match status" value="1"/>
</dbReference>
<dbReference type="GO" id="GO:0005829">
    <property type="term" value="C:cytosol"/>
    <property type="evidence" value="ECO:0007669"/>
    <property type="project" value="TreeGrafter"/>
</dbReference>
<evidence type="ECO:0000256" key="1">
    <source>
        <dbReference type="ARBA" id="ARBA00006763"/>
    </source>
</evidence>
<dbReference type="InterPro" id="IPR031100">
    <property type="entry name" value="LOG_fam"/>
</dbReference>
<reference evidence="4" key="1">
    <citation type="submission" date="2016-10" db="EMBL/GenBank/DDBJ databases">
        <title>High microdiversification within the ubiquitous acI lineage of Actinobacteria.</title>
        <authorList>
            <person name="Neuenschwander S.M."/>
            <person name="Salcher M."/>
            <person name="Ghai R."/>
            <person name="Pernthaler J."/>
        </authorList>
    </citation>
    <scope>NUCLEOTIDE SEQUENCE [LARGE SCALE GENOMIC DNA]</scope>
</reference>
<comment type="similarity">
    <text evidence="1 2">Belongs to the LOG family.</text>
</comment>
<dbReference type="NCBIfam" id="TIGR00730">
    <property type="entry name" value="Rossman fold protein, TIGR00730 family"/>
    <property type="match status" value="1"/>
</dbReference>
<evidence type="ECO:0000313" key="4">
    <source>
        <dbReference type="Proteomes" id="UP000217153"/>
    </source>
</evidence>
<gene>
    <name evidence="3" type="ORF">B1s21122_01230</name>
</gene>
<keyword evidence="4" id="KW-1185">Reference proteome</keyword>
<dbReference type="PANTHER" id="PTHR31223:SF70">
    <property type="entry name" value="LOG FAMILY PROTEIN YJL055W"/>
    <property type="match status" value="1"/>
</dbReference>
<protein>
    <recommendedName>
        <fullName evidence="2">Cytokinin riboside 5'-monophosphate phosphoribohydrolase</fullName>
        <ecNumber evidence="2">3.2.2.n1</ecNumber>
    </recommendedName>
</protein>
<dbReference type="EC" id="3.2.2.n1" evidence="2"/>
<dbReference type="AlphaFoldDB" id="A0A249JWU1"/>
<sequence length="178" mass="19147">MRVSVFCSSAPDIPNTSLELAFNVGKAIGEQGWDLVWGGGKASMMGEVAKGARSSGAATIGVIPEPLKKVEFEDAQASHMHVVTNMRTRKAKIEDLADAFIILPGGIGTLEEFFEIWVGRYLKFHGKPIAVCDPTGVYGPLQTALDHLASQNFMKSGQKELVAWCSDIPSAIEAVKIK</sequence>
<dbReference type="RefSeq" id="WP_095680301.1">
    <property type="nucleotide sequence ID" value="NZ_CP016768.2"/>
</dbReference>
<dbReference type="Gene3D" id="3.40.50.450">
    <property type="match status" value="1"/>
</dbReference>
<evidence type="ECO:0000313" key="3">
    <source>
        <dbReference type="EMBL" id="ASY08989.1"/>
    </source>
</evidence>
<comment type="catalytic activity">
    <reaction evidence="2">
        <text>9-ribosyl-trans-zeatin 5'-phosphate + H2O = trans-zeatin + D-ribose 5-phosphate</text>
        <dbReference type="Rhea" id="RHEA:48564"/>
        <dbReference type="ChEBI" id="CHEBI:15377"/>
        <dbReference type="ChEBI" id="CHEBI:16522"/>
        <dbReference type="ChEBI" id="CHEBI:78346"/>
        <dbReference type="ChEBI" id="CHEBI:87947"/>
        <dbReference type="EC" id="3.2.2.n1"/>
    </reaction>
</comment>
<dbReference type="Proteomes" id="UP000217153">
    <property type="component" value="Chromosome"/>
</dbReference>
<name>A0A249JWU1_9ACTN</name>
<dbReference type="PANTHER" id="PTHR31223">
    <property type="entry name" value="LOG FAMILY PROTEIN YJL055W"/>
    <property type="match status" value="1"/>
</dbReference>
<proteinExistence type="inferred from homology"/>